<protein>
    <submittedName>
        <fullName evidence="2">Uncharacterized protein</fullName>
    </submittedName>
</protein>
<organism evidence="2 3">
    <name type="scientific">Blastopirellula marina</name>
    <dbReference type="NCBI Taxonomy" id="124"/>
    <lineage>
        <taxon>Bacteria</taxon>
        <taxon>Pseudomonadati</taxon>
        <taxon>Planctomycetota</taxon>
        <taxon>Planctomycetia</taxon>
        <taxon>Pirellulales</taxon>
        <taxon>Pirellulaceae</taxon>
        <taxon>Blastopirellula</taxon>
    </lineage>
</organism>
<feature type="region of interest" description="Disordered" evidence="1">
    <location>
        <begin position="1"/>
        <end position="22"/>
    </location>
</feature>
<comment type="caution">
    <text evidence="2">The sequence shown here is derived from an EMBL/GenBank/DDBJ whole genome shotgun (WGS) entry which is preliminary data.</text>
</comment>
<evidence type="ECO:0000313" key="3">
    <source>
        <dbReference type="Proteomes" id="UP000238322"/>
    </source>
</evidence>
<dbReference type="EMBL" id="PUHY01000004">
    <property type="protein sequence ID" value="PQO39896.1"/>
    <property type="molecule type" value="Genomic_DNA"/>
</dbReference>
<gene>
    <name evidence="2" type="ORF">C5Y83_03945</name>
</gene>
<evidence type="ECO:0000256" key="1">
    <source>
        <dbReference type="SAM" id="MobiDB-lite"/>
    </source>
</evidence>
<accession>A0A2S8G623</accession>
<sequence length="102" mass="11527">MVSPLPIDEETSRGSFEAGETEEIRTNYSQSGLYRNYGTASPLWTLPYEDWTHQVFMGPDGKHLVIASVGETTWSNQSDHAVTFFRKGIPLASYMYADLTSW</sequence>
<reference evidence="2 3" key="1">
    <citation type="submission" date="2018-02" db="EMBL/GenBank/DDBJ databases">
        <title>Comparative genomes isolates from brazilian mangrove.</title>
        <authorList>
            <person name="Araujo J.E."/>
            <person name="Taketani R.G."/>
            <person name="Silva M.C.P."/>
            <person name="Loureco M.V."/>
            <person name="Andreote F.D."/>
        </authorList>
    </citation>
    <scope>NUCLEOTIDE SEQUENCE [LARGE SCALE GENOMIC DNA]</scope>
    <source>
        <strain evidence="2 3">Hex-1 MGV</strain>
    </source>
</reference>
<dbReference type="Proteomes" id="UP000238322">
    <property type="component" value="Unassembled WGS sequence"/>
</dbReference>
<name>A0A2S8G623_9BACT</name>
<evidence type="ECO:0000313" key="2">
    <source>
        <dbReference type="EMBL" id="PQO39896.1"/>
    </source>
</evidence>
<proteinExistence type="predicted"/>
<dbReference type="AlphaFoldDB" id="A0A2S8G623"/>